<dbReference type="RefSeq" id="WP_344394743.1">
    <property type="nucleotide sequence ID" value="NZ_BAAASJ010000104.1"/>
</dbReference>
<keyword evidence="6 11" id="KW-0418">Kinase</keyword>
<evidence type="ECO:0000256" key="1">
    <source>
        <dbReference type="ARBA" id="ARBA00000085"/>
    </source>
</evidence>
<dbReference type="PANTHER" id="PTHR24421:SF10">
    <property type="entry name" value="NITRATE_NITRITE SENSOR PROTEIN NARQ"/>
    <property type="match status" value="1"/>
</dbReference>
<keyword evidence="9" id="KW-1133">Transmembrane helix</keyword>
<evidence type="ECO:0000256" key="6">
    <source>
        <dbReference type="ARBA" id="ARBA00022777"/>
    </source>
</evidence>
<dbReference type="Gene3D" id="1.20.5.1930">
    <property type="match status" value="1"/>
</dbReference>
<keyword evidence="9" id="KW-0472">Membrane</keyword>
<dbReference type="InterPro" id="IPR036890">
    <property type="entry name" value="HATPase_C_sf"/>
</dbReference>
<dbReference type="Gene3D" id="3.30.565.10">
    <property type="entry name" value="Histidine kinase-like ATPase, C-terminal domain"/>
    <property type="match status" value="1"/>
</dbReference>
<keyword evidence="9" id="KW-0812">Transmembrane</keyword>
<comment type="caution">
    <text evidence="11">The sequence shown here is derived from an EMBL/GenBank/DDBJ whole genome shotgun (WGS) entry which is preliminary data.</text>
</comment>
<keyword evidence="12" id="KW-1185">Reference proteome</keyword>
<feature type="domain" description="Signal transduction histidine kinase subgroup 3 dimerisation and phosphoacceptor" evidence="10">
    <location>
        <begin position="174"/>
        <end position="237"/>
    </location>
</feature>
<name>A0ABN3RJ96_9ACTN</name>
<dbReference type="EC" id="2.7.13.3" evidence="2"/>
<evidence type="ECO:0000313" key="11">
    <source>
        <dbReference type="EMBL" id="GAA2654062.1"/>
    </source>
</evidence>
<keyword evidence="5" id="KW-0547">Nucleotide-binding</keyword>
<feature type="transmembrane region" description="Helical" evidence="9">
    <location>
        <begin position="92"/>
        <end position="110"/>
    </location>
</feature>
<feature type="transmembrane region" description="Helical" evidence="9">
    <location>
        <begin position="122"/>
        <end position="142"/>
    </location>
</feature>
<dbReference type="PANTHER" id="PTHR24421">
    <property type="entry name" value="NITRATE/NITRITE SENSOR PROTEIN NARX-RELATED"/>
    <property type="match status" value="1"/>
</dbReference>
<keyword evidence="3" id="KW-0597">Phosphoprotein</keyword>
<dbReference type="Pfam" id="PF07730">
    <property type="entry name" value="HisKA_3"/>
    <property type="match status" value="1"/>
</dbReference>
<keyword evidence="7" id="KW-0067">ATP-binding</keyword>
<dbReference type="CDD" id="cd16917">
    <property type="entry name" value="HATPase_UhpB-NarQ-NarX-like"/>
    <property type="match status" value="1"/>
</dbReference>
<dbReference type="SUPFAM" id="SSF55874">
    <property type="entry name" value="ATPase domain of HSP90 chaperone/DNA topoisomerase II/histidine kinase"/>
    <property type="match status" value="1"/>
</dbReference>
<evidence type="ECO:0000256" key="5">
    <source>
        <dbReference type="ARBA" id="ARBA00022741"/>
    </source>
</evidence>
<proteinExistence type="predicted"/>
<sequence length="373" mass="40106">MTVPRAWWARLPDPVIDAVVVAVAVVDVLLSLVDASPVEQAMAALACAALVVRRRFPLPVFLLTLPAIMQAIVVAPFAALYTLAARSRDRRLLVACVIMFALASEASWLLNDLTSDDRTWTLVNFFYALAAVAVPVLLGQLVQARRDLARRLVEIEEAREHERLLHSQAVLTRERAQLAREMHDVVSHQVSLIAIQAGALQVAATDPDFKEGACTIRSLSVDTLDELRHMVTLLRASGGRASELTPQPTLADLHRLVTTSGIDAELTGELPPGTSTTAQRAVYRTVQEALTNVRKHAPGATATVRLWHADDGAAFGVTVTNTPPTRPSLPLPGAQQGLIGLRERAELLGGTFESGATAEGGYEAILRIPAGTD</sequence>
<dbReference type="InterPro" id="IPR050482">
    <property type="entry name" value="Sensor_HK_TwoCompSys"/>
</dbReference>
<organism evidence="11 12">
    <name type="scientific">Streptomyces vastus</name>
    <dbReference type="NCBI Taxonomy" id="285451"/>
    <lineage>
        <taxon>Bacteria</taxon>
        <taxon>Bacillati</taxon>
        <taxon>Actinomycetota</taxon>
        <taxon>Actinomycetes</taxon>
        <taxon>Kitasatosporales</taxon>
        <taxon>Streptomycetaceae</taxon>
        <taxon>Streptomyces</taxon>
    </lineage>
</organism>
<evidence type="ECO:0000256" key="8">
    <source>
        <dbReference type="ARBA" id="ARBA00023012"/>
    </source>
</evidence>
<evidence type="ECO:0000259" key="10">
    <source>
        <dbReference type="Pfam" id="PF07730"/>
    </source>
</evidence>
<protein>
    <recommendedName>
        <fullName evidence="2">histidine kinase</fullName>
        <ecNumber evidence="2">2.7.13.3</ecNumber>
    </recommendedName>
</protein>
<dbReference type="Proteomes" id="UP001500151">
    <property type="component" value="Unassembled WGS sequence"/>
</dbReference>
<reference evidence="11 12" key="1">
    <citation type="journal article" date="2019" name="Int. J. Syst. Evol. Microbiol.">
        <title>The Global Catalogue of Microorganisms (GCM) 10K type strain sequencing project: providing services to taxonomists for standard genome sequencing and annotation.</title>
        <authorList>
            <consortium name="The Broad Institute Genomics Platform"/>
            <consortium name="The Broad Institute Genome Sequencing Center for Infectious Disease"/>
            <person name="Wu L."/>
            <person name="Ma J."/>
        </authorList>
    </citation>
    <scope>NUCLEOTIDE SEQUENCE [LARGE SCALE GENOMIC DNA]</scope>
    <source>
        <strain evidence="11 12">JCM 4524</strain>
    </source>
</reference>
<comment type="catalytic activity">
    <reaction evidence="1">
        <text>ATP + protein L-histidine = ADP + protein N-phospho-L-histidine.</text>
        <dbReference type="EC" id="2.7.13.3"/>
    </reaction>
</comment>
<keyword evidence="8" id="KW-0902">Two-component regulatory system</keyword>
<evidence type="ECO:0000256" key="4">
    <source>
        <dbReference type="ARBA" id="ARBA00022679"/>
    </source>
</evidence>
<evidence type="ECO:0000256" key="2">
    <source>
        <dbReference type="ARBA" id="ARBA00012438"/>
    </source>
</evidence>
<evidence type="ECO:0000313" key="12">
    <source>
        <dbReference type="Proteomes" id="UP001500151"/>
    </source>
</evidence>
<keyword evidence="4" id="KW-0808">Transferase</keyword>
<dbReference type="EMBL" id="BAAASJ010000104">
    <property type="protein sequence ID" value="GAA2654062.1"/>
    <property type="molecule type" value="Genomic_DNA"/>
</dbReference>
<gene>
    <name evidence="11" type="ORF">GCM10010307_65930</name>
</gene>
<feature type="transmembrane region" description="Helical" evidence="9">
    <location>
        <begin position="60"/>
        <end position="80"/>
    </location>
</feature>
<evidence type="ECO:0000256" key="9">
    <source>
        <dbReference type="SAM" id="Phobius"/>
    </source>
</evidence>
<accession>A0ABN3RJ96</accession>
<dbReference type="InterPro" id="IPR011712">
    <property type="entry name" value="Sig_transdc_His_kin_sub3_dim/P"/>
</dbReference>
<dbReference type="GO" id="GO:0016301">
    <property type="term" value="F:kinase activity"/>
    <property type="evidence" value="ECO:0007669"/>
    <property type="project" value="UniProtKB-KW"/>
</dbReference>
<evidence type="ECO:0000256" key="7">
    <source>
        <dbReference type="ARBA" id="ARBA00022840"/>
    </source>
</evidence>
<evidence type="ECO:0000256" key="3">
    <source>
        <dbReference type="ARBA" id="ARBA00022553"/>
    </source>
</evidence>